<sequence length="105" mass="12108">MNKRSGKDDEKMKKAKKKVVKKKVSKKKATNKAASPKGPVRKKRVARVAPQQATTPHPEVSPRERYEMIATMAYYRAENRNFEAGHEMDDWIECEHIVDQMLAPK</sequence>
<dbReference type="Pfam" id="PF11154">
    <property type="entry name" value="DUF2934"/>
    <property type="match status" value="1"/>
</dbReference>
<feature type="compositionally biased region" description="Basic and acidic residues" evidence="1">
    <location>
        <begin position="1"/>
        <end position="12"/>
    </location>
</feature>
<reference evidence="4 5" key="1">
    <citation type="submission" date="2015-11" db="EMBL/GenBank/DDBJ databases">
        <title>The genome of Candidatus Endoriftia persephone in Ridgeia piscesae and population structure of the North Eastern Pacific vestimentiferan symbionts.</title>
        <authorList>
            <person name="Perez M."/>
            <person name="Juniper K.S."/>
        </authorList>
    </citation>
    <scope>NUCLEOTIDE SEQUENCE [LARGE SCALE GENOMIC DNA]</scope>
    <source>
        <strain evidence="3">Ind10</strain>
        <strain evidence="2">Ind11</strain>
    </source>
</reference>
<dbReference type="STRING" id="54398.Ga0074115_1303"/>
<proteinExistence type="predicted"/>
<evidence type="ECO:0000313" key="2">
    <source>
        <dbReference type="EMBL" id="KRT56020.1"/>
    </source>
</evidence>
<dbReference type="EMBL" id="LDXT01000067">
    <property type="protein sequence ID" value="KRT56020.1"/>
    <property type="molecule type" value="Genomic_DNA"/>
</dbReference>
<protein>
    <recommendedName>
        <fullName evidence="6">DUF2934 domain-containing protein</fullName>
    </recommendedName>
</protein>
<evidence type="ECO:0008006" key="6">
    <source>
        <dbReference type="Google" id="ProtNLM"/>
    </source>
</evidence>
<dbReference type="Proteomes" id="UP000051634">
    <property type="component" value="Unassembled WGS sequence"/>
</dbReference>
<evidence type="ECO:0000256" key="1">
    <source>
        <dbReference type="SAM" id="MobiDB-lite"/>
    </source>
</evidence>
<dbReference type="RefSeq" id="WP_057955727.1">
    <property type="nucleotide sequence ID" value="NZ_KQ556889.1"/>
</dbReference>
<dbReference type="EMBL" id="LMXI01000560">
    <property type="protein sequence ID" value="KRT57353.1"/>
    <property type="molecule type" value="Genomic_DNA"/>
</dbReference>
<dbReference type="AlphaFoldDB" id="A0A0T5YZF0"/>
<evidence type="ECO:0000313" key="5">
    <source>
        <dbReference type="Proteomes" id="UP000051634"/>
    </source>
</evidence>
<dbReference type="InterPro" id="IPR021327">
    <property type="entry name" value="DUF2934"/>
</dbReference>
<gene>
    <name evidence="2" type="ORF">Ga0074115_1303</name>
    <name evidence="3" type="ORF">Ga0076813_113426</name>
</gene>
<evidence type="ECO:0000313" key="3">
    <source>
        <dbReference type="EMBL" id="KRT57353.1"/>
    </source>
</evidence>
<comment type="caution">
    <text evidence="2">The sequence shown here is derived from an EMBL/GenBank/DDBJ whole genome shotgun (WGS) entry which is preliminary data.</text>
</comment>
<name>A0A0T5YZF0_9GAMM</name>
<keyword evidence="5" id="KW-1185">Reference proteome</keyword>
<feature type="region of interest" description="Disordered" evidence="1">
    <location>
        <begin position="1"/>
        <end position="64"/>
    </location>
</feature>
<organism evidence="2 5">
    <name type="scientific">endosymbiont of Ridgeia piscesae</name>
    <dbReference type="NCBI Taxonomy" id="54398"/>
    <lineage>
        <taxon>Bacteria</taxon>
        <taxon>Pseudomonadati</taxon>
        <taxon>Pseudomonadota</taxon>
        <taxon>Gammaproteobacteria</taxon>
        <taxon>sulfur-oxidizing symbionts</taxon>
    </lineage>
</organism>
<dbReference type="OrthoDB" id="8538784at2"/>
<feature type="compositionally biased region" description="Basic residues" evidence="1">
    <location>
        <begin position="13"/>
        <end position="30"/>
    </location>
</feature>
<accession>A0A0T5YZF0</accession>
<evidence type="ECO:0000313" key="4">
    <source>
        <dbReference type="Proteomes" id="UP000051276"/>
    </source>
</evidence>
<dbReference type="Proteomes" id="UP000051276">
    <property type="component" value="Unassembled WGS sequence"/>
</dbReference>